<reference evidence="1" key="1">
    <citation type="journal article" date="2022" name="Arch. Microbiol.">
        <title>Pseudodesulfovibrio sediminis sp. nov., a mesophilic and neutrophilic sulfate-reducing bacterium isolated from sediment of a brackish lake.</title>
        <authorList>
            <person name="Takahashi A."/>
            <person name="Kojima H."/>
            <person name="Watanabe M."/>
            <person name="Fukui M."/>
        </authorList>
    </citation>
    <scope>NUCLEOTIDE SEQUENCE</scope>
    <source>
        <strain evidence="1">SF6</strain>
    </source>
</reference>
<name>A0ABM8HZ11_9BACT</name>
<evidence type="ECO:0000313" key="1">
    <source>
        <dbReference type="EMBL" id="BCS88211.1"/>
    </source>
</evidence>
<accession>A0ABM8HZ11</accession>
<dbReference type="RefSeq" id="WP_229595643.1">
    <property type="nucleotide sequence ID" value="NZ_AP024485.1"/>
</dbReference>
<evidence type="ECO:0000313" key="2">
    <source>
        <dbReference type="Proteomes" id="UP001053296"/>
    </source>
</evidence>
<proteinExistence type="predicted"/>
<dbReference type="EMBL" id="AP024485">
    <property type="protein sequence ID" value="BCS88211.1"/>
    <property type="molecule type" value="Genomic_DNA"/>
</dbReference>
<organism evidence="1 2">
    <name type="scientific">Pseudodesulfovibrio sediminis</name>
    <dbReference type="NCBI Taxonomy" id="2810563"/>
    <lineage>
        <taxon>Bacteria</taxon>
        <taxon>Pseudomonadati</taxon>
        <taxon>Thermodesulfobacteriota</taxon>
        <taxon>Desulfovibrionia</taxon>
        <taxon>Desulfovibrionales</taxon>
        <taxon>Desulfovibrionaceae</taxon>
    </lineage>
</organism>
<protein>
    <submittedName>
        <fullName evidence="1">Uncharacterized protein</fullName>
    </submittedName>
</protein>
<dbReference type="Proteomes" id="UP001053296">
    <property type="component" value="Chromosome"/>
</dbReference>
<gene>
    <name evidence="1" type="ORF">PSDVSF_14530</name>
</gene>
<keyword evidence="2" id="KW-1185">Reference proteome</keyword>
<sequence>MTRLRSRLQHRLNPLHIYCRLRTLGLTHSVATAMSRYYEHILYRRMLA</sequence>